<feature type="region of interest" description="Disordered" evidence="1">
    <location>
        <begin position="1"/>
        <end position="41"/>
    </location>
</feature>
<sequence length="101" mass="10377">MLPAITRRIEQAPQAPQLVGTTDHHGTDSTAAGAHPKRLPAGCDTFFRRQTNVTAELEDSAVTFVTLPITSGRDGGGRAPGHARGGDGLSYGGAPRSTSPG</sequence>
<dbReference type="AlphaFoldDB" id="A0A8J3ZUH5"/>
<evidence type="ECO:0000313" key="2">
    <source>
        <dbReference type="EMBL" id="GIJ69217.1"/>
    </source>
</evidence>
<evidence type="ECO:0000256" key="1">
    <source>
        <dbReference type="SAM" id="MobiDB-lite"/>
    </source>
</evidence>
<dbReference type="EMBL" id="BOPH01000057">
    <property type="protein sequence ID" value="GIJ69217.1"/>
    <property type="molecule type" value="Genomic_DNA"/>
</dbReference>
<keyword evidence="3" id="KW-1185">Reference proteome</keyword>
<protein>
    <submittedName>
        <fullName evidence="2">Uncharacterized protein</fullName>
    </submittedName>
</protein>
<name>A0A8J3ZUH5_9ACTN</name>
<dbReference type="Proteomes" id="UP000635606">
    <property type="component" value="Unassembled WGS sequence"/>
</dbReference>
<evidence type="ECO:0000313" key="3">
    <source>
        <dbReference type="Proteomes" id="UP000635606"/>
    </source>
</evidence>
<accession>A0A8J3ZUH5</accession>
<reference evidence="2" key="1">
    <citation type="submission" date="2021-01" db="EMBL/GenBank/DDBJ databases">
        <title>Whole genome shotgun sequence of Virgisporangium ochraceum NBRC 16418.</title>
        <authorList>
            <person name="Komaki H."/>
            <person name="Tamura T."/>
        </authorList>
    </citation>
    <scope>NUCLEOTIDE SEQUENCE</scope>
    <source>
        <strain evidence="2">NBRC 16418</strain>
    </source>
</reference>
<feature type="region of interest" description="Disordered" evidence="1">
    <location>
        <begin position="68"/>
        <end position="101"/>
    </location>
</feature>
<organism evidence="2 3">
    <name type="scientific">Virgisporangium ochraceum</name>
    <dbReference type="NCBI Taxonomy" id="65505"/>
    <lineage>
        <taxon>Bacteria</taxon>
        <taxon>Bacillati</taxon>
        <taxon>Actinomycetota</taxon>
        <taxon>Actinomycetes</taxon>
        <taxon>Micromonosporales</taxon>
        <taxon>Micromonosporaceae</taxon>
        <taxon>Virgisporangium</taxon>
    </lineage>
</organism>
<gene>
    <name evidence="2" type="ORF">Voc01_041340</name>
</gene>
<proteinExistence type="predicted"/>
<comment type="caution">
    <text evidence="2">The sequence shown here is derived from an EMBL/GenBank/DDBJ whole genome shotgun (WGS) entry which is preliminary data.</text>
</comment>